<feature type="compositionally biased region" description="Polar residues" evidence="2">
    <location>
        <begin position="92"/>
        <end position="106"/>
    </location>
</feature>
<evidence type="ECO:0000256" key="1">
    <source>
        <dbReference type="SAM" id="Coils"/>
    </source>
</evidence>
<accession>A0A9D5K8D3</accession>
<evidence type="ECO:0000256" key="2">
    <source>
        <dbReference type="SAM" id="MobiDB-lite"/>
    </source>
</evidence>
<protein>
    <recommendedName>
        <fullName evidence="5">Septum formation initiator family protein</fullName>
    </recommendedName>
</protein>
<name>A0A9D5K8D3_UNCW3</name>
<feature type="region of interest" description="Disordered" evidence="2">
    <location>
        <begin position="79"/>
        <end position="117"/>
    </location>
</feature>
<proteinExistence type="predicted"/>
<evidence type="ECO:0000313" key="3">
    <source>
        <dbReference type="EMBL" id="MBD3364193.1"/>
    </source>
</evidence>
<dbReference type="Proteomes" id="UP000630660">
    <property type="component" value="Unassembled WGS sequence"/>
</dbReference>
<evidence type="ECO:0008006" key="5">
    <source>
        <dbReference type="Google" id="ProtNLM"/>
    </source>
</evidence>
<comment type="caution">
    <text evidence="3">The sequence shown here is derived from an EMBL/GenBank/DDBJ whole genome shotgun (WGS) entry which is preliminary data.</text>
</comment>
<feature type="compositionally biased region" description="Acidic residues" evidence="2">
    <location>
        <begin position="107"/>
        <end position="117"/>
    </location>
</feature>
<dbReference type="AlphaFoldDB" id="A0A9D5K8D3"/>
<feature type="compositionally biased region" description="Basic and acidic residues" evidence="2">
    <location>
        <begin position="79"/>
        <end position="90"/>
    </location>
</feature>
<dbReference type="InterPro" id="IPR007060">
    <property type="entry name" value="FtsL/DivIC"/>
</dbReference>
<evidence type="ECO:0000313" key="4">
    <source>
        <dbReference type="Proteomes" id="UP000630660"/>
    </source>
</evidence>
<feature type="coiled-coil region" evidence="1">
    <location>
        <begin position="31"/>
        <end position="65"/>
    </location>
</feature>
<gene>
    <name evidence="3" type="ORF">GF359_03155</name>
</gene>
<dbReference type="EMBL" id="WJKJ01000101">
    <property type="protein sequence ID" value="MBD3364193.1"/>
    <property type="molecule type" value="Genomic_DNA"/>
</dbReference>
<dbReference type="Pfam" id="PF04977">
    <property type="entry name" value="DivIC"/>
    <property type="match status" value="1"/>
</dbReference>
<organism evidence="3 4">
    <name type="scientific">candidate division WOR-3 bacterium</name>
    <dbReference type="NCBI Taxonomy" id="2052148"/>
    <lineage>
        <taxon>Bacteria</taxon>
        <taxon>Bacteria division WOR-3</taxon>
    </lineage>
</organism>
<reference evidence="3" key="1">
    <citation type="submission" date="2019-11" db="EMBL/GenBank/DDBJ databases">
        <title>Microbial mats filling the niche in hypersaline microbial mats.</title>
        <authorList>
            <person name="Wong H.L."/>
            <person name="Macleod F.I."/>
            <person name="White R.A. III"/>
            <person name="Burns B.P."/>
        </authorList>
    </citation>
    <scope>NUCLEOTIDE SEQUENCE</scope>
    <source>
        <strain evidence="3">Bin_327</strain>
    </source>
</reference>
<keyword evidence="1" id="KW-0175">Coiled coil</keyword>
<sequence length="117" mass="13094">MKRGGRWIIAIAVFAVVAFLFLAGPNGLIKLIQVKQREVQLERKMIELKAEIELTRQKLERLASDPDYLRKVAAERLEMIDPRDTTHEDSTATDSISAVDTISIDQPQEDTASEGGD</sequence>